<accession>A0A7R9QTP1</accession>
<organism evidence="1">
    <name type="scientific">Oppiella nova</name>
    <dbReference type="NCBI Taxonomy" id="334625"/>
    <lineage>
        <taxon>Eukaryota</taxon>
        <taxon>Metazoa</taxon>
        <taxon>Ecdysozoa</taxon>
        <taxon>Arthropoda</taxon>
        <taxon>Chelicerata</taxon>
        <taxon>Arachnida</taxon>
        <taxon>Acari</taxon>
        <taxon>Acariformes</taxon>
        <taxon>Sarcoptiformes</taxon>
        <taxon>Oribatida</taxon>
        <taxon>Brachypylina</taxon>
        <taxon>Oppioidea</taxon>
        <taxon>Oppiidae</taxon>
        <taxon>Oppiella</taxon>
    </lineage>
</organism>
<dbReference type="AlphaFoldDB" id="A0A7R9QTP1"/>
<dbReference type="EMBL" id="CAJPVJ010012819">
    <property type="protein sequence ID" value="CAG2174519.1"/>
    <property type="molecule type" value="Genomic_DNA"/>
</dbReference>
<evidence type="ECO:0000313" key="2">
    <source>
        <dbReference type="Proteomes" id="UP000728032"/>
    </source>
</evidence>
<dbReference type="OrthoDB" id="5864419at2759"/>
<evidence type="ECO:0000313" key="1">
    <source>
        <dbReference type="EMBL" id="CAD7657333.1"/>
    </source>
</evidence>
<dbReference type="Proteomes" id="UP000728032">
    <property type="component" value="Unassembled WGS sequence"/>
</dbReference>
<gene>
    <name evidence="1" type="ORF">ONB1V03_LOCUS13963</name>
</gene>
<sequence>MVSLNWNKRPDCSEVLAKCHKWSIDRNIVTHNPEFEYTPIPYSTTHAILNAPVFQLKTILDSMDCGLKWHKGPDCWQVLDKYKD</sequence>
<dbReference type="EMBL" id="OC927644">
    <property type="protein sequence ID" value="CAD7657333.1"/>
    <property type="molecule type" value="Genomic_DNA"/>
</dbReference>
<reference evidence="1" key="1">
    <citation type="submission" date="2020-11" db="EMBL/GenBank/DDBJ databases">
        <authorList>
            <person name="Tran Van P."/>
        </authorList>
    </citation>
    <scope>NUCLEOTIDE SEQUENCE</scope>
</reference>
<name>A0A7R9QTP1_9ACAR</name>
<protein>
    <submittedName>
        <fullName evidence="1">Uncharacterized protein</fullName>
    </submittedName>
</protein>
<proteinExistence type="predicted"/>
<keyword evidence="2" id="KW-1185">Reference proteome</keyword>